<dbReference type="PaxDb" id="353153-Q4D7C2"/>
<dbReference type="EMBL" id="AAHK01000886">
    <property type="protein sequence ID" value="EAN88433.1"/>
    <property type="molecule type" value="Genomic_DNA"/>
</dbReference>
<protein>
    <submittedName>
        <fullName evidence="1">Uncharacterized protein</fullName>
    </submittedName>
</protein>
<reference evidence="1 2" key="1">
    <citation type="journal article" date="2005" name="Science">
        <title>The genome sequence of Trypanosoma cruzi, etiologic agent of Chagas disease.</title>
        <authorList>
            <person name="El-Sayed N.M."/>
            <person name="Myler P.J."/>
            <person name="Bartholomeu D.C."/>
            <person name="Nilsson D."/>
            <person name="Aggarwal G."/>
            <person name="Tran A.N."/>
            <person name="Ghedin E."/>
            <person name="Worthey E.A."/>
            <person name="Delcher A.L."/>
            <person name="Blandin G."/>
            <person name="Westenberger S.J."/>
            <person name="Caler E."/>
            <person name="Cerqueira G.C."/>
            <person name="Branche C."/>
            <person name="Haas B."/>
            <person name="Anupama A."/>
            <person name="Arner E."/>
            <person name="Aslund L."/>
            <person name="Attipoe P."/>
            <person name="Bontempi E."/>
            <person name="Bringaud F."/>
            <person name="Burton P."/>
            <person name="Cadag E."/>
            <person name="Campbell D.A."/>
            <person name="Carrington M."/>
            <person name="Crabtree J."/>
            <person name="Darban H."/>
            <person name="da Silveira J.F."/>
            <person name="de Jong P."/>
            <person name="Edwards K."/>
            <person name="Englund P.T."/>
            <person name="Fazelina G."/>
            <person name="Feldblyum T."/>
            <person name="Ferella M."/>
            <person name="Frasch A.C."/>
            <person name="Gull K."/>
            <person name="Horn D."/>
            <person name="Hou L."/>
            <person name="Huang Y."/>
            <person name="Kindlund E."/>
            <person name="Klingbeil M."/>
            <person name="Kluge S."/>
            <person name="Koo H."/>
            <person name="Lacerda D."/>
            <person name="Levin M.J."/>
            <person name="Lorenzi H."/>
            <person name="Louie T."/>
            <person name="Machado C.R."/>
            <person name="McCulloch R."/>
            <person name="McKenna A."/>
            <person name="Mizuno Y."/>
            <person name="Mottram J.C."/>
            <person name="Nelson S."/>
            <person name="Ochaya S."/>
            <person name="Osoegawa K."/>
            <person name="Pai G."/>
            <person name="Parsons M."/>
            <person name="Pentony M."/>
            <person name="Pettersson U."/>
            <person name="Pop M."/>
            <person name="Ramirez J.L."/>
            <person name="Rinta J."/>
            <person name="Robertson L."/>
            <person name="Salzberg S.L."/>
            <person name="Sanchez D.O."/>
            <person name="Seyler A."/>
            <person name="Sharma R."/>
            <person name="Shetty J."/>
            <person name="Simpson A.J."/>
            <person name="Sisk E."/>
            <person name="Tammi M.T."/>
            <person name="Tarleton R."/>
            <person name="Teixeira S."/>
            <person name="Van Aken S."/>
            <person name="Vogt C."/>
            <person name="Ward P.N."/>
            <person name="Wickstead B."/>
            <person name="Wortman J."/>
            <person name="White O."/>
            <person name="Fraser C.M."/>
            <person name="Stuart K.D."/>
            <person name="Andersson B."/>
        </authorList>
    </citation>
    <scope>NUCLEOTIDE SEQUENCE [LARGE SCALE GENOMIC DNA]</scope>
    <source>
        <strain evidence="1 2">CL Brener</strain>
    </source>
</reference>
<gene>
    <name evidence="1" type="ORF">Tc00.1047053511237.120</name>
</gene>
<dbReference type="RefSeq" id="XP_810284.1">
    <property type="nucleotide sequence ID" value="XM_805191.1"/>
</dbReference>
<sequence length="193" mass="21011">MRLVSPHEMKESKNSWMLADTSVGVPRPPMSSQGEGQEGVRRRLCTSTAACGATRCDCHCEGCATAAMRAAERHLHLCACRACRCREEVQATSHHWAAEAVFPLYPAGEATLLAGDVLFCIDAPNGLSRRRVVAVQLSCSSLHTWLPVAWLICRAIARGPPLGGCSLVFLKFCVLLRCAGEQWLRGRRCCASL</sequence>
<dbReference type="KEGG" id="tcr:511237.120"/>
<organism evidence="1 2">
    <name type="scientific">Trypanosoma cruzi (strain CL Brener)</name>
    <dbReference type="NCBI Taxonomy" id="353153"/>
    <lineage>
        <taxon>Eukaryota</taxon>
        <taxon>Discoba</taxon>
        <taxon>Euglenozoa</taxon>
        <taxon>Kinetoplastea</taxon>
        <taxon>Metakinetoplastina</taxon>
        <taxon>Trypanosomatida</taxon>
        <taxon>Trypanosomatidae</taxon>
        <taxon>Trypanosoma</taxon>
        <taxon>Schizotrypanum</taxon>
    </lineage>
</organism>
<dbReference type="InParanoid" id="Q4D7C2"/>
<dbReference type="Proteomes" id="UP000002296">
    <property type="component" value="Unassembled WGS sequence"/>
</dbReference>
<comment type="caution">
    <text evidence="1">The sequence shown here is derived from an EMBL/GenBank/DDBJ whole genome shotgun (WGS) entry which is preliminary data.</text>
</comment>
<keyword evidence="2" id="KW-1185">Reference proteome</keyword>
<proteinExistence type="predicted"/>
<dbReference type="AlphaFoldDB" id="Q4D7C2"/>
<dbReference type="GeneID" id="3541026"/>
<evidence type="ECO:0000313" key="2">
    <source>
        <dbReference type="Proteomes" id="UP000002296"/>
    </source>
</evidence>
<evidence type="ECO:0000313" key="1">
    <source>
        <dbReference type="EMBL" id="EAN88433.1"/>
    </source>
</evidence>
<accession>Q4D7C2</accession>
<name>Q4D7C2_TRYCC</name>